<evidence type="ECO:0000313" key="2">
    <source>
        <dbReference type="EMBL" id="KAL2784256.1"/>
    </source>
</evidence>
<feature type="compositionally biased region" description="Basic and acidic residues" evidence="1">
    <location>
        <begin position="145"/>
        <end position="158"/>
    </location>
</feature>
<accession>A0ABR4FLX3</accession>
<dbReference type="EMBL" id="JBFTWV010000187">
    <property type="protein sequence ID" value="KAL2784256.1"/>
    <property type="molecule type" value="Genomic_DNA"/>
</dbReference>
<reference evidence="2 3" key="1">
    <citation type="submission" date="2024-07" db="EMBL/GenBank/DDBJ databases">
        <title>Section-level genome sequencing and comparative genomics of Aspergillus sections Usti and Cavernicolus.</title>
        <authorList>
            <consortium name="Lawrence Berkeley National Laboratory"/>
            <person name="Nybo J.L."/>
            <person name="Vesth T.C."/>
            <person name="Theobald S."/>
            <person name="Frisvad J.C."/>
            <person name="Larsen T.O."/>
            <person name="Kjaerboelling I."/>
            <person name="Rothschild-Mancinelli K."/>
            <person name="Lyhne E.K."/>
            <person name="Kogle M.E."/>
            <person name="Barry K."/>
            <person name="Clum A."/>
            <person name="Na H."/>
            <person name="Ledsgaard L."/>
            <person name="Lin J."/>
            <person name="Lipzen A."/>
            <person name="Kuo A."/>
            <person name="Riley R."/>
            <person name="Mondo S."/>
            <person name="Labutti K."/>
            <person name="Haridas S."/>
            <person name="Pangalinan J."/>
            <person name="Salamov A.A."/>
            <person name="Simmons B.A."/>
            <person name="Magnuson J.K."/>
            <person name="Chen J."/>
            <person name="Drula E."/>
            <person name="Henrissat B."/>
            <person name="Wiebenga A."/>
            <person name="Lubbers R.J."/>
            <person name="Gomes A.C."/>
            <person name="Makela M.R."/>
            <person name="Stajich J."/>
            <person name="Grigoriev I.V."/>
            <person name="Mortensen U.H."/>
            <person name="De Vries R.P."/>
            <person name="Baker S.E."/>
            <person name="Andersen M.R."/>
        </authorList>
    </citation>
    <scope>NUCLEOTIDE SEQUENCE [LARGE SCALE GENOMIC DNA]</scope>
    <source>
        <strain evidence="2 3">CBS 209.92</strain>
    </source>
</reference>
<keyword evidence="3" id="KW-1185">Reference proteome</keyword>
<organism evidence="2 3">
    <name type="scientific">Aspergillus keveii</name>
    <dbReference type="NCBI Taxonomy" id="714993"/>
    <lineage>
        <taxon>Eukaryota</taxon>
        <taxon>Fungi</taxon>
        <taxon>Dikarya</taxon>
        <taxon>Ascomycota</taxon>
        <taxon>Pezizomycotina</taxon>
        <taxon>Eurotiomycetes</taxon>
        <taxon>Eurotiomycetidae</taxon>
        <taxon>Eurotiales</taxon>
        <taxon>Aspergillaceae</taxon>
        <taxon>Aspergillus</taxon>
        <taxon>Aspergillus subgen. Nidulantes</taxon>
    </lineage>
</organism>
<feature type="compositionally biased region" description="Polar residues" evidence="1">
    <location>
        <begin position="276"/>
        <end position="295"/>
    </location>
</feature>
<proteinExistence type="predicted"/>
<feature type="region of interest" description="Disordered" evidence="1">
    <location>
        <begin position="272"/>
        <end position="319"/>
    </location>
</feature>
<feature type="compositionally biased region" description="Low complexity" evidence="1">
    <location>
        <begin position="118"/>
        <end position="131"/>
    </location>
</feature>
<gene>
    <name evidence="2" type="ORF">BJX66DRAFT_344221</name>
</gene>
<dbReference type="Proteomes" id="UP001610563">
    <property type="component" value="Unassembled WGS sequence"/>
</dbReference>
<evidence type="ECO:0000313" key="3">
    <source>
        <dbReference type="Proteomes" id="UP001610563"/>
    </source>
</evidence>
<sequence length="389" mass="41936">MITQPAPRRALVDLDNSEFYRPQPSQSLQLESALSIPLILPPNPILPGAATRKALPHGDSALLFDRPFGWDSSCSPASLNSFDVELARCANAASLATSSPTVNELMQGGTGNATLDGSTFSLTSSPSLSSPKETTDRPGPFESTISREKTEIPTEPDSHICPPSLDLQERDQPPDIQPCGSHNEPSVSSGWCSSTPQNDNHGINMCGAPSSDTAQNDMTNGPLGELENDHVVLGNNPLPLKRHISIPVLSEGESLLNNQRLPSIRVVNSAPEVQLHSGSDSPPSPESRNASSRQRSPMPPRQVAGVTTSLELPPTITKPPRRKSFEVAQARIVERRNRPRRNCQPEFDAVPHGRFVLKLLGHSPRLLSRHPRIAGSGALQVLMTTRVPI</sequence>
<comment type="caution">
    <text evidence="2">The sequence shown here is derived from an EMBL/GenBank/DDBJ whole genome shotgun (WGS) entry which is preliminary data.</text>
</comment>
<protein>
    <submittedName>
        <fullName evidence="2">Uncharacterized protein</fullName>
    </submittedName>
</protein>
<feature type="region of interest" description="Disordered" evidence="1">
    <location>
        <begin position="107"/>
        <end position="158"/>
    </location>
</feature>
<evidence type="ECO:0000256" key="1">
    <source>
        <dbReference type="SAM" id="MobiDB-lite"/>
    </source>
</evidence>
<name>A0ABR4FLX3_9EURO</name>